<evidence type="ECO:0000259" key="4">
    <source>
        <dbReference type="PROSITE" id="PS50887"/>
    </source>
</evidence>
<dbReference type="SUPFAM" id="SSF55073">
    <property type="entry name" value="Nucleotide cyclase"/>
    <property type="match status" value="1"/>
</dbReference>
<dbReference type="GO" id="GO:0005886">
    <property type="term" value="C:plasma membrane"/>
    <property type="evidence" value="ECO:0007669"/>
    <property type="project" value="TreeGrafter"/>
</dbReference>
<dbReference type="InterPro" id="IPR000160">
    <property type="entry name" value="GGDEF_dom"/>
</dbReference>
<dbReference type="SUPFAM" id="SSF54427">
    <property type="entry name" value="NTF2-like"/>
    <property type="match status" value="1"/>
</dbReference>
<dbReference type="PROSITE" id="PS50887">
    <property type="entry name" value="GGDEF"/>
    <property type="match status" value="1"/>
</dbReference>
<dbReference type="EMBL" id="STGJ01000012">
    <property type="protein sequence ID" value="TIC81197.1"/>
    <property type="molecule type" value="Genomic_DNA"/>
</dbReference>
<dbReference type="OrthoDB" id="8522032at2"/>
<keyword evidence="6" id="KW-1185">Reference proteome</keyword>
<dbReference type="InterPro" id="IPR050469">
    <property type="entry name" value="Diguanylate_Cyclase"/>
</dbReference>
<sequence length="350" mass="39009">MPPRPPRLALIRALFETYRQRYLNRDPRLLDDFSANFSGYTGCGDFLVRELGQWQTITRTDFKQVPEPIHWEMLDLELQDLADDVVAVVAFFHIHLPLIAGFLSGETARLTLIFRREGDAWKVAHSGISLPYPIPTASEDEVYPLQSLAERNRLLEAEVEARTAELAEANRRLAALSQTDGLTGIANRRLFDLRLDEEWRRAKRRHQPLTLAMVDVDDFKLYNDRYGHLAGDQALQTVAQTLDAHARRGGELAARYGGEEFALLLPGDDTRQAQAICRDFLAALDAERIEHADSPLGTLTASVGIASLTPNGSDTPDTLIATADAALYRAKQGGRHRVEMDGLPLNPSSS</sequence>
<dbReference type="Pfam" id="PF00990">
    <property type="entry name" value="GGDEF"/>
    <property type="match status" value="1"/>
</dbReference>
<dbReference type="FunFam" id="3.30.70.270:FF:000001">
    <property type="entry name" value="Diguanylate cyclase domain protein"/>
    <property type="match status" value="1"/>
</dbReference>
<dbReference type="PANTHER" id="PTHR45138">
    <property type="entry name" value="REGULATORY COMPONENTS OF SENSORY TRANSDUCTION SYSTEM"/>
    <property type="match status" value="1"/>
</dbReference>
<dbReference type="InterPro" id="IPR037401">
    <property type="entry name" value="SnoaL-like"/>
</dbReference>
<evidence type="ECO:0000256" key="3">
    <source>
        <dbReference type="SAM" id="Coils"/>
    </source>
</evidence>
<dbReference type="EC" id="2.7.7.65" evidence="1"/>
<dbReference type="Gene3D" id="3.30.70.270">
    <property type="match status" value="1"/>
</dbReference>
<dbReference type="CDD" id="cd01949">
    <property type="entry name" value="GGDEF"/>
    <property type="match status" value="1"/>
</dbReference>
<dbReference type="AlphaFoldDB" id="A0A4T0UR53"/>
<proteinExistence type="predicted"/>
<feature type="coiled-coil region" evidence="3">
    <location>
        <begin position="145"/>
        <end position="179"/>
    </location>
</feature>
<name>A0A4T0UR53_9NEIS</name>
<dbReference type="SMART" id="SM00267">
    <property type="entry name" value="GGDEF"/>
    <property type="match status" value="1"/>
</dbReference>
<protein>
    <recommendedName>
        <fullName evidence="1">diguanylate cyclase</fullName>
        <ecNumber evidence="1">2.7.7.65</ecNumber>
    </recommendedName>
</protein>
<dbReference type="PANTHER" id="PTHR45138:SF9">
    <property type="entry name" value="DIGUANYLATE CYCLASE DGCM-RELATED"/>
    <property type="match status" value="1"/>
</dbReference>
<dbReference type="Proteomes" id="UP000308891">
    <property type="component" value="Unassembled WGS sequence"/>
</dbReference>
<reference evidence="5 6" key="1">
    <citation type="submission" date="2019-04" db="EMBL/GenBank/DDBJ databases">
        <title>Crenobacter sp. nov.</title>
        <authorList>
            <person name="Shi S."/>
        </authorList>
    </citation>
    <scope>NUCLEOTIDE SEQUENCE [LARGE SCALE GENOMIC DNA]</scope>
    <source>
        <strain evidence="5 6">GY 70310</strain>
    </source>
</reference>
<comment type="catalytic activity">
    <reaction evidence="2">
        <text>2 GTP = 3',3'-c-di-GMP + 2 diphosphate</text>
        <dbReference type="Rhea" id="RHEA:24898"/>
        <dbReference type="ChEBI" id="CHEBI:33019"/>
        <dbReference type="ChEBI" id="CHEBI:37565"/>
        <dbReference type="ChEBI" id="CHEBI:58805"/>
        <dbReference type="EC" id="2.7.7.65"/>
    </reaction>
</comment>
<comment type="caution">
    <text evidence="5">The sequence shown here is derived from an EMBL/GenBank/DDBJ whole genome shotgun (WGS) entry which is preliminary data.</text>
</comment>
<evidence type="ECO:0000256" key="1">
    <source>
        <dbReference type="ARBA" id="ARBA00012528"/>
    </source>
</evidence>
<dbReference type="Pfam" id="PF13474">
    <property type="entry name" value="SnoaL_3"/>
    <property type="match status" value="1"/>
</dbReference>
<accession>A0A4T0UR53</accession>
<feature type="domain" description="GGDEF" evidence="4">
    <location>
        <begin position="207"/>
        <end position="343"/>
    </location>
</feature>
<dbReference type="NCBIfam" id="TIGR00254">
    <property type="entry name" value="GGDEF"/>
    <property type="match status" value="1"/>
</dbReference>
<gene>
    <name evidence="5" type="ORF">E5K04_11465</name>
</gene>
<evidence type="ECO:0000313" key="5">
    <source>
        <dbReference type="EMBL" id="TIC81197.1"/>
    </source>
</evidence>
<evidence type="ECO:0000256" key="2">
    <source>
        <dbReference type="ARBA" id="ARBA00034247"/>
    </source>
</evidence>
<dbReference type="GO" id="GO:0043709">
    <property type="term" value="P:cell adhesion involved in single-species biofilm formation"/>
    <property type="evidence" value="ECO:0007669"/>
    <property type="project" value="TreeGrafter"/>
</dbReference>
<dbReference type="InterPro" id="IPR029787">
    <property type="entry name" value="Nucleotide_cyclase"/>
</dbReference>
<dbReference type="Gene3D" id="3.10.450.50">
    <property type="match status" value="1"/>
</dbReference>
<dbReference type="GO" id="GO:1902201">
    <property type="term" value="P:negative regulation of bacterial-type flagellum-dependent cell motility"/>
    <property type="evidence" value="ECO:0007669"/>
    <property type="project" value="TreeGrafter"/>
</dbReference>
<organism evidence="5 6">
    <name type="scientific">Crenobacter intestini</name>
    <dbReference type="NCBI Taxonomy" id="2563443"/>
    <lineage>
        <taxon>Bacteria</taxon>
        <taxon>Pseudomonadati</taxon>
        <taxon>Pseudomonadota</taxon>
        <taxon>Betaproteobacteria</taxon>
        <taxon>Neisseriales</taxon>
        <taxon>Neisseriaceae</taxon>
        <taxon>Crenobacter</taxon>
    </lineage>
</organism>
<dbReference type="InterPro" id="IPR032710">
    <property type="entry name" value="NTF2-like_dom_sf"/>
</dbReference>
<dbReference type="InterPro" id="IPR043128">
    <property type="entry name" value="Rev_trsase/Diguanyl_cyclase"/>
</dbReference>
<dbReference type="RefSeq" id="WP_136554178.1">
    <property type="nucleotide sequence ID" value="NZ_STGJ01000012.1"/>
</dbReference>
<dbReference type="GO" id="GO:0052621">
    <property type="term" value="F:diguanylate cyclase activity"/>
    <property type="evidence" value="ECO:0007669"/>
    <property type="project" value="UniProtKB-EC"/>
</dbReference>
<keyword evidence="3" id="KW-0175">Coiled coil</keyword>
<evidence type="ECO:0000313" key="6">
    <source>
        <dbReference type="Proteomes" id="UP000308891"/>
    </source>
</evidence>